<sequence length="210" mass="23959">MTIQHSVMKEATTNASSMFYPVPSPERYTHSMAKVEEELEDLQEEIRLIGAGVPPSLQEHRNLYREEMPAVIEEYRSESRRYRRVHNSLQSLIMVGSTAVTTLAALEAKSWTWQTIATVSLGFCVTIATAFTGYYKYRERSYFLQQTADAIEEEANALILGIGTYADQPMEQAMGLFTQRVEALRNEQRRRQQQLDQPARQAQESSQPAS</sequence>
<reference evidence="4" key="1">
    <citation type="submission" date="2024-07" db="EMBL/GenBank/DDBJ databases">
        <authorList>
            <person name="Yu S.T."/>
        </authorList>
    </citation>
    <scope>NUCLEOTIDE SEQUENCE</scope>
    <source>
        <strain evidence="4">R08</strain>
    </source>
</reference>
<gene>
    <name evidence="4" type="ORF">AB5J58_04205</name>
</gene>
<feature type="transmembrane region" description="Helical" evidence="3">
    <location>
        <begin position="112"/>
        <end position="135"/>
    </location>
</feature>
<keyword evidence="3" id="KW-0812">Transmembrane</keyword>
<keyword evidence="1" id="KW-0175">Coiled coil</keyword>
<accession>A0AB39M381</accession>
<proteinExistence type="predicted"/>
<organism evidence="4">
    <name type="scientific">Streptomyces sp. R08</name>
    <dbReference type="NCBI Taxonomy" id="3238624"/>
    <lineage>
        <taxon>Bacteria</taxon>
        <taxon>Bacillati</taxon>
        <taxon>Actinomycetota</taxon>
        <taxon>Actinomycetes</taxon>
        <taxon>Kitasatosporales</taxon>
        <taxon>Streptomycetaceae</taxon>
        <taxon>Streptomyces</taxon>
    </lineage>
</organism>
<dbReference type="AlphaFoldDB" id="A0AB39M381"/>
<evidence type="ECO:0000256" key="1">
    <source>
        <dbReference type="SAM" id="Coils"/>
    </source>
</evidence>
<keyword evidence="3" id="KW-0472">Membrane</keyword>
<feature type="region of interest" description="Disordered" evidence="2">
    <location>
        <begin position="187"/>
        <end position="210"/>
    </location>
</feature>
<dbReference type="EMBL" id="CP163431">
    <property type="protein sequence ID" value="XDP99433.1"/>
    <property type="molecule type" value="Genomic_DNA"/>
</dbReference>
<evidence type="ECO:0000313" key="4">
    <source>
        <dbReference type="EMBL" id="XDP99433.1"/>
    </source>
</evidence>
<dbReference type="Pfam" id="PF14015">
    <property type="entry name" value="DUF4231"/>
    <property type="match status" value="1"/>
</dbReference>
<protein>
    <submittedName>
        <fullName evidence="4">DUF4231 domain-containing protein</fullName>
    </submittedName>
</protein>
<evidence type="ECO:0000256" key="3">
    <source>
        <dbReference type="SAM" id="Phobius"/>
    </source>
</evidence>
<feature type="coiled-coil region" evidence="1">
    <location>
        <begin position="25"/>
        <end position="52"/>
    </location>
</feature>
<dbReference type="RefSeq" id="WP_369186542.1">
    <property type="nucleotide sequence ID" value="NZ_CP163431.1"/>
</dbReference>
<dbReference type="InterPro" id="IPR025325">
    <property type="entry name" value="DUF4231"/>
</dbReference>
<keyword evidence="3" id="KW-1133">Transmembrane helix</keyword>
<dbReference type="NCBIfam" id="NF033634">
    <property type="entry name" value="SLATT_1"/>
    <property type="match status" value="1"/>
</dbReference>
<feature type="compositionally biased region" description="Low complexity" evidence="2">
    <location>
        <begin position="194"/>
        <end position="204"/>
    </location>
</feature>
<name>A0AB39M381_9ACTN</name>
<evidence type="ECO:0000256" key="2">
    <source>
        <dbReference type="SAM" id="MobiDB-lite"/>
    </source>
</evidence>
<feature type="transmembrane region" description="Helical" evidence="3">
    <location>
        <begin position="89"/>
        <end position="106"/>
    </location>
</feature>